<dbReference type="Proteomes" id="UP001150941">
    <property type="component" value="Unassembled WGS sequence"/>
</dbReference>
<dbReference type="OrthoDB" id="5415741at2759"/>
<accession>A0A9W9TJH1</accession>
<dbReference type="Gene3D" id="1.10.10.10">
    <property type="entry name" value="Winged helix-like DNA-binding domain superfamily/Winged helix DNA-binding domain"/>
    <property type="match status" value="1"/>
</dbReference>
<dbReference type="AlphaFoldDB" id="A0A9W9TJH1"/>
<protein>
    <submittedName>
        <fullName evidence="1">Uncharacterized protein</fullName>
    </submittedName>
</protein>
<name>A0A9W9TJH1_9EURO</name>
<dbReference type="GeneID" id="83204646"/>
<reference evidence="1" key="1">
    <citation type="submission" date="2022-11" db="EMBL/GenBank/DDBJ databases">
        <authorList>
            <person name="Petersen C."/>
        </authorList>
    </citation>
    <scope>NUCLEOTIDE SEQUENCE</scope>
    <source>
        <strain evidence="1">IBT 19713</strain>
    </source>
</reference>
<dbReference type="InterPro" id="IPR036388">
    <property type="entry name" value="WH-like_DNA-bd_sf"/>
</dbReference>
<dbReference type="RefSeq" id="XP_058327688.1">
    <property type="nucleotide sequence ID" value="XM_058477343.1"/>
</dbReference>
<reference evidence="1" key="2">
    <citation type="journal article" date="2023" name="IMA Fungus">
        <title>Comparative genomic study of the Penicillium genus elucidates a diverse pangenome and 15 lateral gene transfer events.</title>
        <authorList>
            <person name="Petersen C."/>
            <person name="Sorensen T."/>
            <person name="Nielsen M.R."/>
            <person name="Sondergaard T.E."/>
            <person name="Sorensen J.L."/>
            <person name="Fitzpatrick D.A."/>
            <person name="Frisvad J.C."/>
            <person name="Nielsen K.L."/>
        </authorList>
    </citation>
    <scope>NUCLEOTIDE SEQUENCE</scope>
    <source>
        <strain evidence="1">IBT 19713</strain>
    </source>
</reference>
<keyword evidence="2" id="KW-1185">Reference proteome</keyword>
<dbReference type="EMBL" id="JAPQKS010000006">
    <property type="protein sequence ID" value="KAJ5223505.1"/>
    <property type="molecule type" value="Genomic_DNA"/>
</dbReference>
<sequence>MTGQKSATTYAFIIGLHTGGMAYKEIGERMKMPVRTISDICSRAKARGFDPDAKPLHLDEACVKPASRKANKAKVSEVFGLVKAHANLVCM</sequence>
<evidence type="ECO:0000313" key="1">
    <source>
        <dbReference type="EMBL" id="KAJ5223505.1"/>
    </source>
</evidence>
<evidence type="ECO:0000313" key="2">
    <source>
        <dbReference type="Proteomes" id="UP001150941"/>
    </source>
</evidence>
<organism evidence="1 2">
    <name type="scientific">Penicillium chermesinum</name>
    <dbReference type="NCBI Taxonomy" id="63820"/>
    <lineage>
        <taxon>Eukaryota</taxon>
        <taxon>Fungi</taxon>
        <taxon>Dikarya</taxon>
        <taxon>Ascomycota</taxon>
        <taxon>Pezizomycotina</taxon>
        <taxon>Eurotiomycetes</taxon>
        <taxon>Eurotiomycetidae</taxon>
        <taxon>Eurotiales</taxon>
        <taxon>Aspergillaceae</taxon>
        <taxon>Penicillium</taxon>
    </lineage>
</organism>
<gene>
    <name evidence="1" type="ORF">N7468_008047</name>
</gene>
<comment type="caution">
    <text evidence="1">The sequence shown here is derived from an EMBL/GenBank/DDBJ whole genome shotgun (WGS) entry which is preliminary data.</text>
</comment>
<proteinExistence type="predicted"/>